<comment type="caution">
    <text evidence="4">The sequence shown here is derived from an EMBL/GenBank/DDBJ whole genome shotgun (WGS) entry which is preliminary data.</text>
</comment>
<reference evidence="4 5" key="1">
    <citation type="submission" date="2019-01" db="EMBL/GenBank/DDBJ databases">
        <title>Novel species of Nocardioides.</title>
        <authorList>
            <person name="Liu Q."/>
            <person name="Xin Y.-H."/>
        </authorList>
    </citation>
    <scope>NUCLEOTIDE SEQUENCE [LARGE SCALE GENOMIC DNA]</scope>
    <source>
        <strain evidence="4 5">HLT3-15</strain>
    </source>
</reference>
<dbReference type="PANTHER" id="PTHR30244:SF34">
    <property type="entry name" value="DTDP-4-AMINO-4,6-DIDEOXYGALACTOSE TRANSAMINASE"/>
    <property type="match status" value="1"/>
</dbReference>
<keyword evidence="4" id="KW-0032">Aminotransferase</keyword>
<dbReference type="Gene3D" id="3.90.1150.10">
    <property type="entry name" value="Aspartate Aminotransferase, domain 1"/>
    <property type="match status" value="1"/>
</dbReference>
<dbReference type="EMBL" id="SDWS01000015">
    <property type="protein sequence ID" value="RYB88377.1"/>
    <property type="molecule type" value="Genomic_DNA"/>
</dbReference>
<keyword evidence="4" id="KW-0808">Transferase</keyword>
<keyword evidence="2" id="KW-0663">Pyridoxal phosphate</keyword>
<evidence type="ECO:0000256" key="1">
    <source>
        <dbReference type="ARBA" id="ARBA00001933"/>
    </source>
</evidence>
<accession>A0A4Q2RIL4</accession>
<proteinExistence type="inferred from homology"/>
<dbReference type="Gene3D" id="3.40.640.10">
    <property type="entry name" value="Type I PLP-dependent aspartate aminotransferase-like (Major domain)"/>
    <property type="match status" value="1"/>
</dbReference>
<dbReference type="EC" id="2.6.1.59" evidence="4"/>
<dbReference type="PANTHER" id="PTHR30244">
    <property type="entry name" value="TRANSAMINASE"/>
    <property type="match status" value="1"/>
</dbReference>
<dbReference type="InterPro" id="IPR015422">
    <property type="entry name" value="PyrdxlP-dep_Trfase_small"/>
</dbReference>
<evidence type="ECO:0000256" key="3">
    <source>
        <dbReference type="SAM" id="MobiDB-lite"/>
    </source>
</evidence>
<keyword evidence="5" id="KW-1185">Reference proteome</keyword>
<organism evidence="4 5">
    <name type="scientific">Nocardioides glacieisoli</name>
    <dbReference type="NCBI Taxonomy" id="1168730"/>
    <lineage>
        <taxon>Bacteria</taxon>
        <taxon>Bacillati</taxon>
        <taxon>Actinomycetota</taxon>
        <taxon>Actinomycetes</taxon>
        <taxon>Propionibacteriales</taxon>
        <taxon>Nocardioidaceae</taxon>
        <taxon>Nocardioides</taxon>
    </lineage>
</organism>
<name>A0A4Q2RIL4_9ACTN</name>
<dbReference type="InterPro" id="IPR015421">
    <property type="entry name" value="PyrdxlP-dep_Trfase_major"/>
</dbReference>
<dbReference type="Proteomes" id="UP000291838">
    <property type="component" value="Unassembled WGS sequence"/>
</dbReference>
<dbReference type="CDD" id="cd00616">
    <property type="entry name" value="AHBA_syn"/>
    <property type="match status" value="1"/>
</dbReference>
<evidence type="ECO:0000313" key="4">
    <source>
        <dbReference type="EMBL" id="RYB88377.1"/>
    </source>
</evidence>
<dbReference type="InterPro" id="IPR015424">
    <property type="entry name" value="PyrdxlP-dep_Trfase"/>
</dbReference>
<feature type="compositionally biased region" description="Basic residues" evidence="3">
    <location>
        <begin position="22"/>
        <end position="34"/>
    </location>
</feature>
<dbReference type="SUPFAM" id="SSF53383">
    <property type="entry name" value="PLP-dependent transferases"/>
    <property type="match status" value="1"/>
</dbReference>
<dbReference type="AlphaFoldDB" id="A0A4Q2RIL4"/>
<dbReference type="OrthoDB" id="9804264at2"/>
<comment type="similarity">
    <text evidence="2">Belongs to the DegT/DnrJ/EryC1 family.</text>
</comment>
<feature type="region of interest" description="Disordered" evidence="3">
    <location>
        <begin position="1"/>
        <end position="51"/>
    </location>
</feature>
<dbReference type="NCBIfam" id="NF008687">
    <property type="entry name" value="PRK11706.1"/>
    <property type="match status" value="1"/>
</dbReference>
<dbReference type="Pfam" id="PF01041">
    <property type="entry name" value="DegT_DnrJ_EryC1"/>
    <property type="match status" value="1"/>
</dbReference>
<dbReference type="GO" id="GO:0000271">
    <property type="term" value="P:polysaccharide biosynthetic process"/>
    <property type="evidence" value="ECO:0007669"/>
    <property type="project" value="TreeGrafter"/>
</dbReference>
<dbReference type="InterPro" id="IPR000653">
    <property type="entry name" value="DegT/StrS_aminotransferase"/>
</dbReference>
<evidence type="ECO:0000313" key="5">
    <source>
        <dbReference type="Proteomes" id="UP000291838"/>
    </source>
</evidence>
<dbReference type="GO" id="GO:0019180">
    <property type="term" value="F:dTDP-4-amino-4,6-dideoxygalactose transaminase activity"/>
    <property type="evidence" value="ECO:0007669"/>
    <property type="project" value="UniProtKB-EC"/>
</dbReference>
<sequence>MDVEVPPLDPRGVPGGAAGRPRGAHRARGRARRGAHADAHAAEPTRQPEFSRDACIGRGAAGHSGGVLRGEQRRAGRPAWKEGAVVSELPDVAFNVPALEGRELDYVQDAARGGHLASGGEFTRRAAELLRDETGAAEVLMTTSCTAALELSAMLLDLQEGDTVVVPSFTFTSTGLAFARQGAGLVFCDIEPVTLGLDPAHLETLLDEHVRAVVIVHYAGIACDVDGIRAVLAKWPEVRLIEDNAHGLFGTWRDQPLGSLGRFATLSFHETKNFVCGEGGALVLNDPDDVERARVLYDKGTNRHAFMLGQVDKYTWKDTGSSFGLSDMLAAYLYAQLEMREVIQAKRRAVVEHYTTSLAPYADQLGFELMHVPPERTSAHHMFYVLLPDRDRRNDVLELMRKSGVQATFHYQPLDASDAGRSFAVRETECPVSRDISDRLLRLPFWNNLTDSDLDRVVSTFVEATTETLESR</sequence>
<gene>
    <name evidence="4" type="primary">rffA</name>
    <name evidence="4" type="ORF">EUA06_21155</name>
</gene>
<dbReference type="GO" id="GO:0030170">
    <property type="term" value="F:pyridoxal phosphate binding"/>
    <property type="evidence" value="ECO:0007669"/>
    <property type="project" value="TreeGrafter"/>
</dbReference>
<evidence type="ECO:0000256" key="2">
    <source>
        <dbReference type="RuleBase" id="RU004508"/>
    </source>
</evidence>
<comment type="cofactor">
    <cofactor evidence="1">
        <name>pyridoxal 5'-phosphate</name>
        <dbReference type="ChEBI" id="CHEBI:597326"/>
    </cofactor>
</comment>
<protein>
    <submittedName>
        <fullName evidence="4">dTDP-4-amino-4,6-dideoxygalactose transaminase</fullName>
        <ecNumber evidence="4">2.6.1.59</ecNumber>
    </submittedName>
</protein>